<evidence type="ECO:0000256" key="1">
    <source>
        <dbReference type="ARBA" id="ARBA00004141"/>
    </source>
</evidence>
<protein>
    <submittedName>
        <fullName evidence="5">(rape) hypothetical protein</fullName>
    </submittedName>
</protein>
<dbReference type="EMBL" id="HG994373">
    <property type="protein sequence ID" value="CAF1727944.1"/>
    <property type="molecule type" value="Genomic_DNA"/>
</dbReference>
<evidence type="ECO:0000256" key="2">
    <source>
        <dbReference type="SAM" id="Phobius"/>
    </source>
</evidence>
<dbReference type="InterPro" id="IPR021940">
    <property type="entry name" value="CER1-like_C"/>
</dbReference>
<keyword evidence="2" id="KW-0812">Transmembrane</keyword>
<reference evidence="5" key="1">
    <citation type="submission" date="2021-01" db="EMBL/GenBank/DDBJ databases">
        <authorList>
            <consortium name="Genoscope - CEA"/>
            <person name="William W."/>
        </authorList>
    </citation>
    <scope>NUCLEOTIDE SEQUENCE</scope>
</reference>
<name>A0A816IUB4_BRANA</name>
<organism evidence="5">
    <name type="scientific">Brassica napus</name>
    <name type="common">Rape</name>
    <dbReference type="NCBI Taxonomy" id="3708"/>
    <lineage>
        <taxon>Eukaryota</taxon>
        <taxon>Viridiplantae</taxon>
        <taxon>Streptophyta</taxon>
        <taxon>Embryophyta</taxon>
        <taxon>Tracheophyta</taxon>
        <taxon>Spermatophyta</taxon>
        <taxon>Magnoliopsida</taxon>
        <taxon>eudicotyledons</taxon>
        <taxon>Gunneridae</taxon>
        <taxon>Pentapetalae</taxon>
        <taxon>rosids</taxon>
        <taxon>malvids</taxon>
        <taxon>Brassicales</taxon>
        <taxon>Brassicaceae</taxon>
        <taxon>Brassiceae</taxon>
        <taxon>Brassica</taxon>
    </lineage>
</organism>
<evidence type="ECO:0000259" key="4">
    <source>
        <dbReference type="Pfam" id="PF12076"/>
    </source>
</evidence>
<proteinExistence type="predicted"/>
<dbReference type="AlphaFoldDB" id="A0A816IUB4"/>
<keyword evidence="2" id="KW-0472">Membrane</keyword>
<feature type="signal peptide" evidence="3">
    <location>
        <begin position="1"/>
        <end position="19"/>
    </location>
</feature>
<evidence type="ECO:0000256" key="3">
    <source>
        <dbReference type="SAM" id="SignalP"/>
    </source>
</evidence>
<accession>A0A816IUB4</accession>
<feature type="transmembrane region" description="Helical" evidence="2">
    <location>
        <begin position="204"/>
        <end position="226"/>
    </location>
</feature>
<feature type="chain" id="PRO_5032395052" evidence="3">
    <location>
        <begin position="20"/>
        <end position="292"/>
    </location>
</feature>
<keyword evidence="2" id="KW-1133">Transmembrane helix</keyword>
<dbReference type="Proteomes" id="UP001295469">
    <property type="component" value="Chromosome C09"/>
</dbReference>
<dbReference type="Pfam" id="PF12076">
    <property type="entry name" value="CER1-like_C"/>
    <property type="match status" value="1"/>
</dbReference>
<evidence type="ECO:0000313" key="5">
    <source>
        <dbReference type="EMBL" id="CAF1727944.1"/>
    </source>
</evidence>
<sequence length="292" mass="33274">MRLLWPFTSLSMLFTLSYASLFVSERNSFEKLNLQSWIIPRYNLQYLLKWRKDAIKNMIEKAILEANKKGVKVLSMGLMNQVKKHASTDLVLHCSATAAVVINSLPKSTTKIVMTGILTKVAYTIASALCQRGVEVVLTLLPEEYEKLRSFVPQECRDRLVLLTSIAEMERIVDDLSSFTCTALSFSLTLFSDLISFSNILFTIYPPLFLALFLYSFGGTALSVFLGKELLIASRNLEFFTDGYRYLIQILPVAPMFFSRKIEFGVINQSVSAFNHILGDFWLVVYQFKIKF</sequence>
<comment type="subcellular location">
    <subcellularLocation>
        <location evidence="1">Membrane</location>
        <topology evidence="1">Multi-pass membrane protein</topology>
    </subcellularLocation>
</comment>
<dbReference type="GO" id="GO:0016020">
    <property type="term" value="C:membrane"/>
    <property type="evidence" value="ECO:0007669"/>
    <property type="project" value="UniProtKB-SubCell"/>
</dbReference>
<keyword evidence="3" id="KW-0732">Signal</keyword>
<feature type="domain" description="Very-long-chain aldehyde decarbonylase CER1-like C-terminal" evidence="4">
    <location>
        <begin position="112"/>
        <end position="175"/>
    </location>
</feature>
<gene>
    <name evidence="5" type="ORF">DARMORV10_C09P23950.1</name>
</gene>